<dbReference type="EMBL" id="JAHQCX010000009">
    <property type="protein sequence ID" value="MBU9727129.1"/>
    <property type="molecule type" value="Genomic_DNA"/>
</dbReference>
<dbReference type="RefSeq" id="WP_158353845.1">
    <property type="nucleotide sequence ID" value="NZ_JAHQCX010000009.1"/>
</dbReference>
<comment type="caution">
    <text evidence="1">The sequence shown here is derived from an EMBL/GenBank/DDBJ whole genome shotgun (WGS) entry which is preliminary data.</text>
</comment>
<protein>
    <submittedName>
        <fullName evidence="1">Uncharacterized protein</fullName>
    </submittedName>
</protein>
<keyword evidence="2" id="KW-1185">Reference proteome</keyword>
<name>A0ABS6K9D8_9FIRM</name>
<sequence>MSSSLPPIQSADVRNSFVRKYDEEVIDQVRQWYCDNGYPRDIEYMQVDGQKKAYHVIFREAEVA</sequence>
<evidence type="ECO:0000313" key="2">
    <source>
        <dbReference type="Proteomes" id="UP001314681"/>
    </source>
</evidence>
<evidence type="ECO:0000313" key="1">
    <source>
        <dbReference type="EMBL" id="MBU9727129.1"/>
    </source>
</evidence>
<gene>
    <name evidence="1" type="ORF">KTH90_14000</name>
</gene>
<accession>A0ABS6K9D8</accession>
<reference evidence="1 2" key="1">
    <citation type="submission" date="2021-06" db="EMBL/GenBank/DDBJ databases">
        <title>Description of novel taxa of the family Lachnospiraceae.</title>
        <authorList>
            <person name="Chaplin A.V."/>
            <person name="Sokolova S.R."/>
            <person name="Pikina A.P."/>
            <person name="Korzhanova M."/>
            <person name="Belova V."/>
            <person name="Korostin D."/>
            <person name="Efimov B.A."/>
        </authorList>
    </citation>
    <scope>NUCLEOTIDE SEQUENCE [LARGE SCALE GENOMIC DNA]</scope>
    <source>
        <strain evidence="1 2">ASD4241</strain>
    </source>
</reference>
<proteinExistence type="predicted"/>
<dbReference type="Proteomes" id="UP001314681">
    <property type="component" value="Unassembled WGS sequence"/>
</dbReference>
<organism evidence="1 2">
    <name type="scientific">Diplocloster modestus</name>
    <dbReference type="NCBI Taxonomy" id="2850322"/>
    <lineage>
        <taxon>Bacteria</taxon>
        <taxon>Bacillati</taxon>
        <taxon>Bacillota</taxon>
        <taxon>Clostridia</taxon>
        <taxon>Lachnospirales</taxon>
        <taxon>Lachnospiraceae</taxon>
        <taxon>Diplocloster</taxon>
    </lineage>
</organism>